<dbReference type="GO" id="GO:0009272">
    <property type="term" value="P:fungal-type cell wall biogenesis"/>
    <property type="evidence" value="ECO:0007669"/>
    <property type="project" value="TreeGrafter"/>
</dbReference>
<protein>
    <recommendedName>
        <fullName evidence="3">Protein BIG1</fullName>
    </recommendedName>
</protein>
<feature type="signal peptide" evidence="11">
    <location>
        <begin position="1"/>
        <end position="18"/>
    </location>
</feature>
<evidence type="ECO:0000313" key="14">
    <source>
        <dbReference type="Proteomes" id="UP000054481"/>
    </source>
</evidence>
<evidence type="ECO:0000256" key="11">
    <source>
        <dbReference type="SAM" id="SignalP"/>
    </source>
</evidence>
<dbReference type="EMBL" id="KQ030516">
    <property type="protein sequence ID" value="KJZ75535.1"/>
    <property type="molecule type" value="Genomic_DNA"/>
</dbReference>
<keyword evidence="5 11" id="KW-0732">Signal</keyword>
<proteinExistence type="inferred from homology"/>
<dbReference type="AlphaFoldDB" id="A0A0F7ZPI0"/>
<feature type="chain" id="PRO_5002525978" description="Protein BIG1" evidence="11">
    <location>
        <begin position="19"/>
        <end position="288"/>
    </location>
</feature>
<keyword evidence="8 10" id="KW-0472">Membrane</keyword>
<dbReference type="InterPro" id="IPR046756">
    <property type="entry name" value="VAS1/VOA1_TM"/>
</dbReference>
<dbReference type="PANTHER" id="PTHR28285">
    <property type="entry name" value="PROTEIN BIG1"/>
    <property type="match status" value="1"/>
</dbReference>
<name>A0A0F7ZPI0_9HYPO</name>
<accession>A0A0F7ZPI0</accession>
<keyword evidence="7 10" id="KW-1133">Transmembrane helix</keyword>
<evidence type="ECO:0000259" key="12">
    <source>
        <dbReference type="Pfam" id="PF20520"/>
    </source>
</evidence>
<evidence type="ECO:0000256" key="2">
    <source>
        <dbReference type="ARBA" id="ARBA00008203"/>
    </source>
</evidence>
<dbReference type="InterPro" id="IPR037654">
    <property type="entry name" value="Big1"/>
</dbReference>
<keyword evidence="4 10" id="KW-0812">Transmembrane</keyword>
<evidence type="ECO:0000256" key="4">
    <source>
        <dbReference type="ARBA" id="ARBA00022692"/>
    </source>
</evidence>
<dbReference type="OrthoDB" id="9985059at2759"/>
<evidence type="ECO:0000313" key="13">
    <source>
        <dbReference type="EMBL" id="KJZ75535.1"/>
    </source>
</evidence>
<feature type="domain" description="V-type proton ATPase subunit S1/VOA1 transmembrane" evidence="12">
    <location>
        <begin position="238"/>
        <end position="277"/>
    </location>
</feature>
<feature type="transmembrane region" description="Helical" evidence="10">
    <location>
        <begin position="239"/>
        <end position="262"/>
    </location>
</feature>
<dbReference type="PANTHER" id="PTHR28285:SF1">
    <property type="entry name" value="PROTEIN BIG1"/>
    <property type="match status" value="1"/>
</dbReference>
<evidence type="ECO:0000256" key="1">
    <source>
        <dbReference type="ARBA" id="ARBA00004115"/>
    </source>
</evidence>
<evidence type="ECO:0000256" key="9">
    <source>
        <dbReference type="ARBA" id="ARBA00023316"/>
    </source>
</evidence>
<keyword evidence="6" id="KW-0256">Endoplasmic reticulum</keyword>
<comment type="similarity">
    <text evidence="2">Belongs to the BIG1 family.</text>
</comment>
<dbReference type="GO" id="GO:0005789">
    <property type="term" value="C:endoplasmic reticulum membrane"/>
    <property type="evidence" value="ECO:0007669"/>
    <property type="project" value="UniProtKB-SubCell"/>
</dbReference>
<evidence type="ECO:0000256" key="3">
    <source>
        <dbReference type="ARBA" id="ARBA00022089"/>
    </source>
</evidence>
<dbReference type="GO" id="GO:0006078">
    <property type="term" value="P:(1-&gt;6)-beta-D-glucan biosynthetic process"/>
    <property type="evidence" value="ECO:0007669"/>
    <property type="project" value="TreeGrafter"/>
</dbReference>
<dbReference type="GO" id="GO:0071555">
    <property type="term" value="P:cell wall organization"/>
    <property type="evidence" value="ECO:0007669"/>
    <property type="project" value="UniProtKB-KW"/>
</dbReference>
<keyword evidence="9" id="KW-0961">Cell wall biogenesis/degradation</keyword>
<sequence>MLLSAILGSLALLEAAAALSDSHPLVLLSTAKLQHAPDRNQVQTSSRVFQQTREILSTCSTDRYLIVTQPGIHAVDLDLNDGCSMPHLCRAVEDSRVQGLFDVAEVVGKIQHEGLVEYIKSECVKKDKKVTVDEAHLATLSSQDRARSLADNGEPQDTLDVIAQDRVAYVTPDAALASKLEAVTKNDSYTILFLSVPDNSVRDPSAQINLKRDVPAPISAKKSNQTEWKDLPLFEKYQFFTPGIFMGLFVALVLLSILGVGLRALSSLEVSYGAFDKEMGPAAQKKQQ</sequence>
<gene>
    <name evidence="13" type="ORF">HIM_04998</name>
</gene>
<evidence type="ECO:0000256" key="6">
    <source>
        <dbReference type="ARBA" id="ARBA00022824"/>
    </source>
</evidence>
<comment type="subcellular location">
    <subcellularLocation>
        <location evidence="1">Endoplasmic reticulum membrane</location>
        <topology evidence="1">Single-pass type I membrane protein</topology>
    </subcellularLocation>
</comment>
<organism evidence="13 14">
    <name type="scientific">Hirsutella minnesotensis 3608</name>
    <dbReference type="NCBI Taxonomy" id="1043627"/>
    <lineage>
        <taxon>Eukaryota</taxon>
        <taxon>Fungi</taxon>
        <taxon>Dikarya</taxon>
        <taxon>Ascomycota</taxon>
        <taxon>Pezizomycotina</taxon>
        <taxon>Sordariomycetes</taxon>
        <taxon>Hypocreomycetidae</taxon>
        <taxon>Hypocreales</taxon>
        <taxon>Ophiocordycipitaceae</taxon>
        <taxon>Hirsutella</taxon>
    </lineage>
</organism>
<reference evidence="13 14" key="1">
    <citation type="journal article" date="2014" name="Genome Biol. Evol.">
        <title>Comparative genomics and transcriptomics analyses reveal divergent lifestyle features of nematode endoparasitic fungus Hirsutella minnesotensis.</title>
        <authorList>
            <person name="Lai Y."/>
            <person name="Liu K."/>
            <person name="Zhang X."/>
            <person name="Zhang X."/>
            <person name="Li K."/>
            <person name="Wang N."/>
            <person name="Shu C."/>
            <person name="Wu Y."/>
            <person name="Wang C."/>
            <person name="Bushley K.E."/>
            <person name="Xiang M."/>
            <person name="Liu X."/>
        </authorList>
    </citation>
    <scope>NUCLEOTIDE SEQUENCE [LARGE SCALE GENOMIC DNA]</scope>
    <source>
        <strain evidence="13 14">3608</strain>
    </source>
</reference>
<evidence type="ECO:0000256" key="10">
    <source>
        <dbReference type="SAM" id="Phobius"/>
    </source>
</evidence>
<dbReference type="Pfam" id="PF20520">
    <property type="entry name" value="Ac45-VOA1_TM"/>
    <property type="match status" value="1"/>
</dbReference>
<keyword evidence="14" id="KW-1185">Reference proteome</keyword>
<evidence type="ECO:0000256" key="5">
    <source>
        <dbReference type="ARBA" id="ARBA00022729"/>
    </source>
</evidence>
<evidence type="ECO:0000256" key="7">
    <source>
        <dbReference type="ARBA" id="ARBA00022989"/>
    </source>
</evidence>
<dbReference type="Proteomes" id="UP000054481">
    <property type="component" value="Unassembled WGS sequence"/>
</dbReference>
<evidence type="ECO:0000256" key="8">
    <source>
        <dbReference type="ARBA" id="ARBA00023136"/>
    </source>
</evidence>